<organism evidence="5 6">
    <name type="scientific">Streptomyces roseirectus</name>
    <dbReference type="NCBI Taxonomy" id="2768066"/>
    <lineage>
        <taxon>Bacteria</taxon>
        <taxon>Bacillati</taxon>
        <taxon>Actinomycetota</taxon>
        <taxon>Actinomycetes</taxon>
        <taxon>Kitasatosporales</taxon>
        <taxon>Streptomycetaceae</taxon>
        <taxon>Streptomyces</taxon>
    </lineage>
</organism>
<dbReference type="Gene3D" id="3.40.630.30">
    <property type="match status" value="1"/>
</dbReference>
<keyword evidence="6" id="KW-1185">Reference proteome</keyword>
<feature type="compositionally biased region" description="Basic residues" evidence="3">
    <location>
        <begin position="106"/>
        <end position="117"/>
    </location>
</feature>
<protein>
    <submittedName>
        <fullName evidence="5">GNAT family N-acetyltransferase</fullName>
    </submittedName>
</protein>
<keyword evidence="1 5" id="KW-0808">Transferase</keyword>
<evidence type="ECO:0000256" key="1">
    <source>
        <dbReference type="ARBA" id="ARBA00022679"/>
    </source>
</evidence>
<evidence type="ECO:0000259" key="4">
    <source>
        <dbReference type="PROSITE" id="PS51186"/>
    </source>
</evidence>
<accession>A0A7H0IT89</accession>
<dbReference type="InterPro" id="IPR050832">
    <property type="entry name" value="Bact_Acetyltransf"/>
</dbReference>
<feature type="compositionally biased region" description="Basic residues" evidence="3">
    <location>
        <begin position="30"/>
        <end position="61"/>
    </location>
</feature>
<dbReference type="GO" id="GO:0016747">
    <property type="term" value="F:acyltransferase activity, transferring groups other than amino-acyl groups"/>
    <property type="evidence" value="ECO:0007669"/>
    <property type="project" value="InterPro"/>
</dbReference>
<dbReference type="PROSITE" id="PS51186">
    <property type="entry name" value="GNAT"/>
    <property type="match status" value="1"/>
</dbReference>
<dbReference type="CDD" id="cd04301">
    <property type="entry name" value="NAT_SF"/>
    <property type="match status" value="1"/>
</dbReference>
<evidence type="ECO:0000313" key="5">
    <source>
        <dbReference type="EMBL" id="QNP76005.1"/>
    </source>
</evidence>
<dbReference type="SUPFAM" id="SSF55729">
    <property type="entry name" value="Acyl-CoA N-acyltransferases (Nat)"/>
    <property type="match status" value="1"/>
</dbReference>
<sequence length="328" mass="37726">MGRGPAGSLRLTHRGIPRTRLRRPPVAGRPGRRLPAHRPRDRRLQVRLRRRGVVRPRRRPRLGQTLPGTLPDRPHRLHGRHPGPLRRRQLLHRGRQFRLAPDQPHRPRLRLPRLPRRRTLDLRPPLHPRRHGRDRRRAGRLHGPVPDGRTVRRHLRPHRVPPLLAQGLEGRQLIREAHLSDAETITTLHRRARATYYPDGLPDDGTDWLAAWRTAIGNPDGRVLCALAGERIVGIASFRPPGVAQTLVKLFQFHIDPDHWRTGLGTVLHAACVQHWRADGRETAVLDVHVDNRRAQAFYARQGWTPDPENPPEPGDHHLFLRYAVPSA</sequence>
<feature type="domain" description="N-acetyltransferase" evidence="4">
    <location>
        <begin position="172"/>
        <end position="326"/>
    </location>
</feature>
<feature type="compositionally biased region" description="Basic residues" evidence="3">
    <location>
        <begin position="126"/>
        <end position="140"/>
    </location>
</feature>
<keyword evidence="2" id="KW-0012">Acyltransferase</keyword>
<proteinExistence type="predicted"/>
<feature type="region of interest" description="Disordered" evidence="3">
    <location>
        <begin position="1"/>
        <end position="152"/>
    </location>
</feature>
<evidence type="ECO:0000256" key="2">
    <source>
        <dbReference type="ARBA" id="ARBA00023315"/>
    </source>
</evidence>
<reference evidence="5 6" key="1">
    <citation type="submission" date="2020-08" db="EMBL/GenBank/DDBJ databases">
        <title>A novel species.</title>
        <authorList>
            <person name="Gao J."/>
        </authorList>
    </citation>
    <scope>NUCLEOTIDE SEQUENCE [LARGE SCALE GENOMIC DNA]</scope>
    <source>
        <strain evidence="5 6">CRXT-G-22</strain>
    </source>
</reference>
<feature type="compositionally biased region" description="Basic residues" evidence="3">
    <location>
        <begin position="75"/>
        <end position="96"/>
    </location>
</feature>
<dbReference type="InterPro" id="IPR000182">
    <property type="entry name" value="GNAT_dom"/>
</dbReference>
<dbReference type="Pfam" id="PF00583">
    <property type="entry name" value="Acetyltransf_1"/>
    <property type="match status" value="1"/>
</dbReference>
<dbReference type="Proteomes" id="UP000516052">
    <property type="component" value="Chromosome"/>
</dbReference>
<evidence type="ECO:0000256" key="3">
    <source>
        <dbReference type="SAM" id="MobiDB-lite"/>
    </source>
</evidence>
<gene>
    <name evidence="5" type="ORF">IAG44_31055</name>
</gene>
<name>A0A7H0IT89_9ACTN</name>
<dbReference type="EMBL" id="CP060828">
    <property type="protein sequence ID" value="QNP76005.1"/>
    <property type="molecule type" value="Genomic_DNA"/>
</dbReference>
<dbReference type="AlphaFoldDB" id="A0A7H0IT89"/>
<dbReference type="KEGG" id="sroi:IAG44_31055"/>
<evidence type="ECO:0000313" key="6">
    <source>
        <dbReference type="Proteomes" id="UP000516052"/>
    </source>
</evidence>
<dbReference type="InterPro" id="IPR016181">
    <property type="entry name" value="Acyl_CoA_acyltransferase"/>
</dbReference>
<dbReference type="PANTHER" id="PTHR43877">
    <property type="entry name" value="AMINOALKYLPHOSPHONATE N-ACETYLTRANSFERASE-RELATED-RELATED"/>
    <property type="match status" value="1"/>
</dbReference>
<feature type="compositionally biased region" description="Basic residues" evidence="3">
    <location>
        <begin position="11"/>
        <end position="23"/>
    </location>
</feature>